<evidence type="ECO:0000256" key="11">
    <source>
        <dbReference type="ARBA" id="ARBA00023326"/>
    </source>
</evidence>
<accession>A0A3N2Q272</accession>
<dbReference type="FunFam" id="3.10.50.10:FF:000005">
    <property type="entry name" value="Endochitinase B1"/>
    <property type="match status" value="1"/>
</dbReference>
<dbReference type="InterPro" id="IPR017853">
    <property type="entry name" value="GH"/>
</dbReference>
<evidence type="ECO:0000256" key="9">
    <source>
        <dbReference type="ARBA" id="ARBA00023277"/>
    </source>
</evidence>
<evidence type="ECO:0000256" key="6">
    <source>
        <dbReference type="ARBA" id="ARBA00022729"/>
    </source>
</evidence>
<dbReference type="InterPro" id="IPR029070">
    <property type="entry name" value="Chitinase_insertion_sf"/>
</dbReference>
<dbReference type="PANTHER" id="PTHR11177:SF365">
    <property type="entry name" value="ENDOCHITINASE B"/>
    <property type="match status" value="1"/>
</dbReference>
<dbReference type="OrthoDB" id="76388at2759"/>
<dbReference type="GeneID" id="39576254"/>
<evidence type="ECO:0000256" key="1">
    <source>
        <dbReference type="ARBA" id="ARBA00000822"/>
    </source>
</evidence>
<dbReference type="GO" id="GO:0008843">
    <property type="term" value="F:endochitinase activity"/>
    <property type="evidence" value="ECO:0007669"/>
    <property type="project" value="UniProtKB-EC"/>
</dbReference>
<keyword evidence="8" id="KW-0146">Chitin degradation</keyword>
<gene>
    <name evidence="14" type="ORF">SODALDRAFT_271468</name>
</gene>
<feature type="domain" description="GH18" evidence="13">
    <location>
        <begin position="11"/>
        <end position="380"/>
    </location>
</feature>
<dbReference type="STRING" id="1314773.A0A3N2Q272"/>
<evidence type="ECO:0000256" key="2">
    <source>
        <dbReference type="ARBA" id="ARBA00004613"/>
    </source>
</evidence>
<dbReference type="GO" id="GO:0008061">
    <property type="term" value="F:chitin binding"/>
    <property type="evidence" value="ECO:0007669"/>
    <property type="project" value="InterPro"/>
</dbReference>
<dbReference type="FunFam" id="3.20.20.80:FF:000075">
    <property type="entry name" value="Sporulation-specific chitinase"/>
    <property type="match status" value="1"/>
</dbReference>
<evidence type="ECO:0000313" key="14">
    <source>
        <dbReference type="EMBL" id="ROT40847.1"/>
    </source>
</evidence>
<dbReference type="PROSITE" id="PS51910">
    <property type="entry name" value="GH18_2"/>
    <property type="match status" value="1"/>
</dbReference>
<dbReference type="SUPFAM" id="SSF54556">
    <property type="entry name" value="Chitinase insertion domain"/>
    <property type="match status" value="1"/>
</dbReference>
<proteinExistence type="inferred from homology"/>
<dbReference type="CDD" id="cd06548">
    <property type="entry name" value="GH18_chitinase"/>
    <property type="match status" value="1"/>
</dbReference>
<evidence type="ECO:0000259" key="13">
    <source>
        <dbReference type="PROSITE" id="PS51910"/>
    </source>
</evidence>
<dbReference type="Pfam" id="PF00704">
    <property type="entry name" value="Glyco_hydro_18"/>
    <property type="match status" value="1"/>
</dbReference>
<organism evidence="14 15">
    <name type="scientific">Sodiomyces alkalinus (strain CBS 110278 / VKM F-3762 / F11)</name>
    <name type="common">Alkaliphilic filamentous fungus</name>
    <dbReference type="NCBI Taxonomy" id="1314773"/>
    <lineage>
        <taxon>Eukaryota</taxon>
        <taxon>Fungi</taxon>
        <taxon>Dikarya</taxon>
        <taxon>Ascomycota</taxon>
        <taxon>Pezizomycotina</taxon>
        <taxon>Sordariomycetes</taxon>
        <taxon>Hypocreomycetidae</taxon>
        <taxon>Glomerellales</taxon>
        <taxon>Plectosphaerellaceae</taxon>
        <taxon>Sodiomyces</taxon>
    </lineage>
</organism>
<evidence type="ECO:0000256" key="3">
    <source>
        <dbReference type="ARBA" id="ARBA00008682"/>
    </source>
</evidence>
<name>A0A3N2Q272_SODAK</name>
<dbReference type="RefSeq" id="XP_028468653.1">
    <property type="nucleotide sequence ID" value="XM_028607776.1"/>
</dbReference>
<keyword evidence="15" id="KW-1185">Reference proteome</keyword>
<dbReference type="InterPro" id="IPR001223">
    <property type="entry name" value="Glyco_hydro18_cat"/>
</dbReference>
<comment type="subcellular location">
    <subcellularLocation>
        <location evidence="2">Secreted</location>
    </subcellularLocation>
</comment>
<dbReference type="GO" id="GO:0000272">
    <property type="term" value="P:polysaccharide catabolic process"/>
    <property type="evidence" value="ECO:0007669"/>
    <property type="project" value="UniProtKB-KW"/>
</dbReference>
<dbReference type="InterPro" id="IPR001579">
    <property type="entry name" value="Glyco_hydro_18_chit_AS"/>
</dbReference>
<keyword evidence="5" id="KW-0964">Secreted</keyword>
<protein>
    <recommendedName>
        <fullName evidence="4">chitinase</fullName>
        <ecNumber evidence="4">3.2.1.14</ecNumber>
    </recommendedName>
</protein>
<dbReference type="Gene3D" id="3.10.50.10">
    <property type="match status" value="1"/>
</dbReference>
<reference evidence="14 15" key="1">
    <citation type="journal article" date="2018" name="Mol. Ecol.">
        <title>The obligate alkalophilic soda-lake fungus Sodiomyces alkalinus has shifted to a protein diet.</title>
        <authorList>
            <person name="Grum-Grzhimaylo A.A."/>
            <person name="Falkoski D.L."/>
            <person name="van den Heuvel J."/>
            <person name="Valero-Jimenez C.A."/>
            <person name="Min B."/>
            <person name="Choi I.G."/>
            <person name="Lipzen A."/>
            <person name="Daum C.G."/>
            <person name="Aanen D.K."/>
            <person name="Tsang A."/>
            <person name="Henrissat B."/>
            <person name="Bilanenko E.N."/>
            <person name="de Vries R.P."/>
            <person name="van Kan J.A.L."/>
            <person name="Grigoriev I.V."/>
            <person name="Debets A.J.M."/>
        </authorList>
    </citation>
    <scope>NUCLEOTIDE SEQUENCE [LARGE SCALE GENOMIC DNA]</scope>
    <source>
        <strain evidence="14 15">F11</strain>
    </source>
</reference>
<dbReference type="PROSITE" id="PS01095">
    <property type="entry name" value="GH18_1"/>
    <property type="match status" value="1"/>
</dbReference>
<dbReference type="PANTHER" id="PTHR11177">
    <property type="entry name" value="CHITINASE"/>
    <property type="match status" value="1"/>
</dbReference>
<dbReference type="EC" id="3.2.1.14" evidence="4"/>
<sequence length="410" mass="45056">MTPLLFIRTKATLSRVRDANKGDPSRAVYGRNYHPQDLPASQLTHILYAFLNLRPNGEVFSGDTYADLERRYPTDSWNDIGTNAYGAIKQLYLRKKANRRLKTLLSIGGWTWSTNFPAAASTPQTRATFARTAVGLMKDWGFDGIDVDWEYPANDAEAANQVLLLQAVRDELDRYAASHAPGYHLLLTIASPAGPLHYNRMRLAELARVIDNFYLMAYDFAGSWDAVSGHQANLYPNPQNPAATPFSADGAVRGYLDAGVPAAGIVLGMPIYGRDFRNTDGPGRPYQGVGQGSWEAGVWDYKDLPRPGAAVSFDPVAQASYSYDSANRHLVSYDTPAVVRSKVSYLRQRGLSGSMFWEASGDRTGAESLLQTSFEALGGAGGQDSTLNLLSYPDSRYDNIRNGMEPARKC</sequence>
<evidence type="ECO:0000256" key="12">
    <source>
        <dbReference type="RuleBase" id="RU000489"/>
    </source>
</evidence>
<dbReference type="EMBL" id="ML119052">
    <property type="protein sequence ID" value="ROT40847.1"/>
    <property type="molecule type" value="Genomic_DNA"/>
</dbReference>
<keyword evidence="7 12" id="KW-0378">Hydrolase</keyword>
<evidence type="ECO:0000256" key="10">
    <source>
        <dbReference type="ARBA" id="ARBA00023295"/>
    </source>
</evidence>
<evidence type="ECO:0000256" key="5">
    <source>
        <dbReference type="ARBA" id="ARBA00022525"/>
    </source>
</evidence>
<evidence type="ECO:0000256" key="8">
    <source>
        <dbReference type="ARBA" id="ARBA00023024"/>
    </source>
</evidence>
<comment type="similarity">
    <text evidence="3">Belongs to the glycosyl hydrolase 18 family. Chitinase class V subfamily.</text>
</comment>
<dbReference type="GO" id="GO:0005576">
    <property type="term" value="C:extracellular region"/>
    <property type="evidence" value="ECO:0007669"/>
    <property type="project" value="UniProtKB-SubCell"/>
</dbReference>
<dbReference type="SUPFAM" id="SSF51445">
    <property type="entry name" value="(Trans)glycosidases"/>
    <property type="match status" value="1"/>
</dbReference>
<dbReference type="InterPro" id="IPR050314">
    <property type="entry name" value="Glycosyl_Hydrlase_18"/>
</dbReference>
<keyword evidence="6" id="KW-0732">Signal</keyword>
<evidence type="ECO:0000313" key="15">
    <source>
        <dbReference type="Proteomes" id="UP000272025"/>
    </source>
</evidence>
<dbReference type="AlphaFoldDB" id="A0A3N2Q272"/>
<keyword evidence="11" id="KW-0624">Polysaccharide degradation</keyword>
<dbReference type="Gene3D" id="3.20.20.80">
    <property type="entry name" value="Glycosidases"/>
    <property type="match status" value="1"/>
</dbReference>
<evidence type="ECO:0000256" key="7">
    <source>
        <dbReference type="ARBA" id="ARBA00022801"/>
    </source>
</evidence>
<keyword evidence="10 12" id="KW-0326">Glycosidase</keyword>
<dbReference type="InterPro" id="IPR011583">
    <property type="entry name" value="Chitinase_II/V-like_cat"/>
</dbReference>
<keyword evidence="9" id="KW-0119">Carbohydrate metabolism</keyword>
<dbReference type="Proteomes" id="UP000272025">
    <property type="component" value="Unassembled WGS sequence"/>
</dbReference>
<dbReference type="SMART" id="SM00636">
    <property type="entry name" value="Glyco_18"/>
    <property type="match status" value="1"/>
</dbReference>
<dbReference type="GO" id="GO:0006032">
    <property type="term" value="P:chitin catabolic process"/>
    <property type="evidence" value="ECO:0007669"/>
    <property type="project" value="UniProtKB-KW"/>
</dbReference>
<comment type="catalytic activity">
    <reaction evidence="1">
        <text>Random endo-hydrolysis of N-acetyl-beta-D-glucosaminide (1-&gt;4)-beta-linkages in chitin and chitodextrins.</text>
        <dbReference type="EC" id="3.2.1.14"/>
    </reaction>
</comment>
<evidence type="ECO:0000256" key="4">
    <source>
        <dbReference type="ARBA" id="ARBA00012729"/>
    </source>
</evidence>